<protein>
    <recommendedName>
        <fullName evidence="3">Methyltransferase FkbM domain-containing protein</fullName>
    </recommendedName>
</protein>
<dbReference type="InterPro" id="IPR015943">
    <property type="entry name" value="WD40/YVTN_repeat-like_dom_sf"/>
</dbReference>
<dbReference type="Pfam" id="PF00400">
    <property type="entry name" value="WD40"/>
    <property type="match status" value="2"/>
</dbReference>
<evidence type="ECO:0000313" key="5">
    <source>
        <dbReference type="Proteomes" id="UP000660262"/>
    </source>
</evidence>
<evidence type="ECO:0000256" key="1">
    <source>
        <dbReference type="PROSITE-ProRule" id="PRU00221"/>
    </source>
</evidence>
<dbReference type="InterPro" id="IPR001680">
    <property type="entry name" value="WD40_rpt"/>
</dbReference>
<dbReference type="InterPro" id="IPR052514">
    <property type="entry name" value="SAM-dependent_MTase"/>
</dbReference>
<reference evidence="4" key="1">
    <citation type="submission" date="2020-10" db="EMBL/GenBank/DDBJ databases">
        <title>Unveiling of a novel bifunctional photoreceptor, Dualchrome1, isolated from a cosmopolitan green alga.</title>
        <authorList>
            <person name="Suzuki S."/>
            <person name="Kawachi M."/>
        </authorList>
    </citation>
    <scope>NUCLEOTIDE SEQUENCE</scope>
    <source>
        <strain evidence="4">NIES 2893</strain>
    </source>
</reference>
<dbReference type="OrthoDB" id="411251at2759"/>
<proteinExistence type="predicted"/>
<evidence type="ECO:0000259" key="3">
    <source>
        <dbReference type="Pfam" id="PF05050"/>
    </source>
</evidence>
<keyword evidence="2" id="KW-0812">Transmembrane</keyword>
<dbReference type="InterPro" id="IPR006342">
    <property type="entry name" value="FkbM_mtfrase"/>
</dbReference>
<feature type="repeat" description="WD" evidence="1">
    <location>
        <begin position="196"/>
        <end position="230"/>
    </location>
</feature>
<organism evidence="4 5">
    <name type="scientific">Pycnococcus provasolii</name>
    <dbReference type="NCBI Taxonomy" id="41880"/>
    <lineage>
        <taxon>Eukaryota</taxon>
        <taxon>Viridiplantae</taxon>
        <taxon>Chlorophyta</taxon>
        <taxon>Pseudoscourfieldiophyceae</taxon>
        <taxon>Pseudoscourfieldiales</taxon>
        <taxon>Pycnococcaceae</taxon>
        <taxon>Pycnococcus</taxon>
    </lineage>
</organism>
<keyword evidence="5" id="KW-1185">Reference proteome</keyword>
<comment type="caution">
    <text evidence="4">The sequence shown here is derived from an EMBL/GenBank/DDBJ whole genome shotgun (WGS) entry which is preliminary data.</text>
</comment>
<dbReference type="InterPro" id="IPR029063">
    <property type="entry name" value="SAM-dependent_MTases_sf"/>
</dbReference>
<keyword evidence="2" id="KW-1133">Transmembrane helix</keyword>
<dbReference type="PANTHER" id="PTHR34203:SF13">
    <property type="entry name" value="EXPRESSED PROTEIN"/>
    <property type="match status" value="1"/>
</dbReference>
<evidence type="ECO:0000256" key="2">
    <source>
        <dbReference type="SAM" id="Phobius"/>
    </source>
</evidence>
<dbReference type="Gene3D" id="3.40.50.150">
    <property type="entry name" value="Vaccinia Virus protein VP39"/>
    <property type="match status" value="1"/>
</dbReference>
<gene>
    <name evidence="4" type="ORF">PPROV_000628100</name>
</gene>
<dbReference type="PROSITE" id="PS50082">
    <property type="entry name" value="WD_REPEATS_2"/>
    <property type="match status" value="1"/>
</dbReference>
<dbReference type="Proteomes" id="UP000660262">
    <property type="component" value="Unassembled WGS sequence"/>
</dbReference>
<dbReference type="Pfam" id="PF05050">
    <property type="entry name" value="Methyltransf_21"/>
    <property type="match status" value="1"/>
</dbReference>
<dbReference type="SUPFAM" id="SSF50998">
    <property type="entry name" value="Quinoprotein alcohol dehydrogenase-like"/>
    <property type="match status" value="1"/>
</dbReference>
<accession>A0A830HR95</accession>
<dbReference type="Gene3D" id="2.130.10.10">
    <property type="entry name" value="YVTN repeat-like/Quinoprotein amine dehydrogenase"/>
    <property type="match status" value="1"/>
</dbReference>
<sequence>MAPSVNVVCAADWVPPPGVVAGSIKAANLVKKEAAALALAAASSENNRAGGNSGGGLKPELRKPSRVAISHSRLTSVVISGTGNDAEKFVFVGCEDGAILQFLSPSLDAVPVAPPEPGETEAVYCFREHKGAVVSLCCAPAPPGEASGTRVFSGGRDDTIVIWTLALEPKHKGTRFAEVPTLRKLAVLVGHSLDVVSSLVATADGSHLYSGSEDNTIIEWTVSSAKLNRQFHLPKRKNINNYAHSLQAKTSTFVTYVTAMLVTLVLFFVGYLTRMDTVLISAGHNANARAKPELNSALNVAERVAEKRMRDEASMDASSDYPDADHDEEAALARTQNFLVAAELSNQVEEAEELQRTENYKAAAGSAQQSLQTAVSEAAAQLDGMQDAPKPDGEPRCDNTCEFANDGVCDDGSTVAKDVSGTTPARDIKCDLGTDCSDCGALPYAMNTRQCIENEGTESLCDHPVKYIKSMDVNLRAARTKTVPSFIQAYTDPKKDVDVSERMENKRIVEDTVVHIWRAATKKCCASGRGVVVDVGANFGMFTMLSAQMGCDVVAFEPVPLFRSFVRYGLQASALSHKVHLRPRVAAGVDGDIAEVTVPQAGIWGTAGVGGLNVDPAINDPRQFKIKVKTERVDTVMSQLYPNPSDVDLCMFKVDVEGFEPEVFDGASEIFRRYLPKNVMMEYTPGVYERSGDWKKMYRFPAMLYRLLQHDYIVRHLLLKENHVADFDGPVPSLNLIETETIMHDLRDAARMYAGEIRGMPWPLHPDSLHGHFGHNTDIWAALDHDEFGRRADEKALYMTENTPYGLAARNCNDLYRYAPQREVIGCLCQKDKDERREVLIEEKAKREKAGKKALETAPWWGPLVAEVKSEVSEANSNS</sequence>
<keyword evidence="2" id="KW-0472">Membrane</keyword>
<name>A0A830HR95_9CHLO</name>
<keyword evidence="1" id="KW-0853">WD repeat</keyword>
<dbReference type="PANTHER" id="PTHR34203">
    <property type="entry name" value="METHYLTRANSFERASE, FKBM FAMILY PROTEIN"/>
    <property type="match status" value="1"/>
</dbReference>
<evidence type="ECO:0000313" key="4">
    <source>
        <dbReference type="EMBL" id="GHP07539.1"/>
    </source>
</evidence>
<dbReference type="SUPFAM" id="SSF53335">
    <property type="entry name" value="S-adenosyl-L-methionine-dependent methyltransferases"/>
    <property type="match status" value="1"/>
</dbReference>
<dbReference type="EMBL" id="BNJQ01000017">
    <property type="protein sequence ID" value="GHP07539.1"/>
    <property type="molecule type" value="Genomic_DNA"/>
</dbReference>
<dbReference type="NCBIfam" id="TIGR01444">
    <property type="entry name" value="fkbM_fam"/>
    <property type="match status" value="1"/>
</dbReference>
<feature type="domain" description="Methyltransferase FkbM" evidence="3">
    <location>
        <begin position="534"/>
        <end position="712"/>
    </location>
</feature>
<feature type="transmembrane region" description="Helical" evidence="2">
    <location>
        <begin position="253"/>
        <end position="272"/>
    </location>
</feature>
<dbReference type="AlphaFoldDB" id="A0A830HR95"/>
<dbReference type="SMART" id="SM00320">
    <property type="entry name" value="WD40"/>
    <property type="match status" value="2"/>
</dbReference>
<dbReference type="InterPro" id="IPR011047">
    <property type="entry name" value="Quinoprotein_ADH-like_sf"/>
</dbReference>